<evidence type="ECO:0000313" key="2">
    <source>
        <dbReference type="Proteomes" id="UP000266673"/>
    </source>
</evidence>
<proteinExistence type="predicted"/>
<reference evidence="1 2" key="1">
    <citation type="submission" date="2018-06" db="EMBL/GenBank/DDBJ databases">
        <title>Comparative genomics reveals the genomic features of Rhizophagus irregularis, R. cerebriforme, R. diaphanum and Gigaspora rosea, and their symbiotic lifestyle signature.</title>
        <authorList>
            <person name="Morin E."/>
            <person name="San Clemente H."/>
            <person name="Chen E.C.H."/>
            <person name="De La Providencia I."/>
            <person name="Hainaut M."/>
            <person name="Kuo A."/>
            <person name="Kohler A."/>
            <person name="Murat C."/>
            <person name="Tang N."/>
            <person name="Roy S."/>
            <person name="Loubradou J."/>
            <person name="Henrissat B."/>
            <person name="Grigoriev I.V."/>
            <person name="Corradi N."/>
            <person name="Roux C."/>
            <person name="Martin F.M."/>
        </authorList>
    </citation>
    <scope>NUCLEOTIDE SEQUENCE [LARGE SCALE GENOMIC DNA]</scope>
    <source>
        <strain evidence="1 2">DAOM 194757</strain>
    </source>
</reference>
<comment type="caution">
    <text evidence="1">The sequence shown here is derived from an EMBL/GenBank/DDBJ whole genome shotgun (WGS) entry which is preliminary data.</text>
</comment>
<dbReference type="EMBL" id="QKWP01002472">
    <property type="protein sequence ID" value="RIB03230.1"/>
    <property type="molecule type" value="Genomic_DNA"/>
</dbReference>
<sequence>MFYQDALIVLIKKCLGFNRHSIGVKQASINSFPEKIFGENGKQRLKQLINYDKWNVRQDPKLKTIGYVLFKYHDSSYKVNFNWSQSEFKENNHIFQCGTATCKFIADSGEFSEQSATILQTNQITLQAPVSLQVYQIGSNKSSPNNKSIQKKL</sequence>
<dbReference type="OrthoDB" id="2406657at2759"/>
<accession>A0A397TZ12</accession>
<dbReference type="Proteomes" id="UP000266673">
    <property type="component" value="Unassembled WGS sequence"/>
</dbReference>
<name>A0A397TZ12_9GLOM</name>
<keyword evidence="2" id="KW-1185">Reference proteome</keyword>
<dbReference type="AlphaFoldDB" id="A0A397TZ12"/>
<organism evidence="1 2">
    <name type="scientific">Gigaspora rosea</name>
    <dbReference type="NCBI Taxonomy" id="44941"/>
    <lineage>
        <taxon>Eukaryota</taxon>
        <taxon>Fungi</taxon>
        <taxon>Fungi incertae sedis</taxon>
        <taxon>Mucoromycota</taxon>
        <taxon>Glomeromycotina</taxon>
        <taxon>Glomeromycetes</taxon>
        <taxon>Diversisporales</taxon>
        <taxon>Gigasporaceae</taxon>
        <taxon>Gigaspora</taxon>
    </lineage>
</organism>
<evidence type="ECO:0000313" key="1">
    <source>
        <dbReference type="EMBL" id="RIB03230.1"/>
    </source>
</evidence>
<gene>
    <name evidence="1" type="ORF">C2G38_2225722</name>
</gene>
<protein>
    <submittedName>
        <fullName evidence="1">Uncharacterized protein</fullName>
    </submittedName>
</protein>